<evidence type="ECO:0000313" key="2">
    <source>
        <dbReference type="EMBL" id="EEA85573.1"/>
    </source>
</evidence>
<protein>
    <recommendedName>
        <fullName evidence="1">DUF1653 domain-containing protein</fullName>
    </recommendedName>
</protein>
<dbReference type="OrthoDB" id="371169at2"/>
<reference evidence="2 3" key="2">
    <citation type="submission" date="2008-10" db="EMBL/GenBank/DDBJ databases">
        <title>Draft genome sequence of Clostridium hiranonis (DSM 13275).</title>
        <authorList>
            <person name="Sudarsanam P."/>
            <person name="Ley R."/>
            <person name="Guruge J."/>
            <person name="Turnbaugh P.J."/>
            <person name="Mahowald M."/>
            <person name="Liep D."/>
            <person name="Gordon J."/>
        </authorList>
    </citation>
    <scope>NUCLEOTIDE SEQUENCE [LARGE SCALE GENOMIC DNA]</scope>
    <source>
        <strain evidence="2 3">DSM 13275</strain>
    </source>
</reference>
<feature type="domain" description="DUF1653" evidence="1">
    <location>
        <begin position="9"/>
        <end position="73"/>
    </location>
</feature>
<evidence type="ECO:0000259" key="1">
    <source>
        <dbReference type="Pfam" id="PF07866"/>
    </source>
</evidence>
<dbReference type="Pfam" id="PF07866">
    <property type="entry name" value="DUF1653"/>
    <property type="match status" value="1"/>
</dbReference>
<organism evidence="2 3">
    <name type="scientific">Peptacetobacter hiranonis (strain DSM 13275 / JCM 10541 / KCTC 15199 / TO-931)</name>
    <name type="common">Clostridium hiranonis</name>
    <dbReference type="NCBI Taxonomy" id="500633"/>
    <lineage>
        <taxon>Bacteria</taxon>
        <taxon>Bacillati</taxon>
        <taxon>Bacillota</taxon>
        <taxon>Clostridia</taxon>
        <taxon>Peptostreptococcales</taxon>
        <taxon>Peptostreptococcaceae</taxon>
        <taxon>Peptacetobacter</taxon>
    </lineage>
</organism>
<dbReference type="Gene3D" id="2.30.30.320">
    <property type="entry name" value="DUF1653-like domain"/>
    <property type="match status" value="1"/>
</dbReference>
<sequence>MREVVVNRLYRHFKGNFYYVKDVAQHTETGEMMVVYQAMYGGYGTFVRPVDMFLEEVDPEREDNVTGQKYRFELYEK</sequence>
<proteinExistence type="predicted"/>
<dbReference type="Proteomes" id="UP000003178">
    <property type="component" value="Unassembled WGS sequence"/>
</dbReference>
<dbReference type="InterPro" id="IPR023387">
    <property type="entry name" value="DUF1653-like_dom"/>
</dbReference>
<accession>B6FY26</accession>
<dbReference type="HOGENOM" id="CLU_097488_3_1_9"/>
<dbReference type="STRING" id="500633.CLOHIR_00777"/>
<dbReference type="AlphaFoldDB" id="B6FY26"/>
<comment type="caution">
    <text evidence="2">The sequence shown here is derived from an EMBL/GenBank/DDBJ whole genome shotgun (WGS) entry which is preliminary data.</text>
</comment>
<dbReference type="EMBL" id="ABWP01000030">
    <property type="protein sequence ID" value="EEA85573.1"/>
    <property type="molecule type" value="Genomic_DNA"/>
</dbReference>
<reference evidence="2 3" key="1">
    <citation type="submission" date="2008-09" db="EMBL/GenBank/DDBJ databases">
        <authorList>
            <person name="Fulton L."/>
            <person name="Clifton S."/>
            <person name="Fulton B."/>
            <person name="Xu J."/>
            <person name="Minx P."/>
            <person name="Pepin K.H."/>
            <person name="Johnson M."/>
            <person name="Thiruvilangam P."/>
            <person name="Bhonagiri V."/>
            <person name="Nash W.E."/>
            <person name="Mardis E.R."/>
            <person name="Wilson R.K."/>
        </authorList>
    </citation>
    <scope>NUCLEOTIDE SEQUENCE [LARGE SCALE GENOMIC DNA]</scope>
    <source>
        <strain evidence="2 3">DSM 13275</strain>
    </source>
</reference>
<dbReference type="eggNOG" id="COG4728">
    <property type="taxonomic scope" value="Bacteria"/>
</dbReference>
<name>B6FY26_PEPHT</name>
<keyword evidence="3" id="KW-1185">Reference proteome</keyword>
<gene>
    <name evidence="2" type="ORF">CLOHIR_00777</name>
</gene>
<dbReference type="RefSeq" id="WP_006439689.1">
    <property type="nucleotide sequence ID" value="NZ_DS995356.1"/>
</dbReference>
<dbReference type="InterPro" id="IPR037135">
    <property type="entry name" value="DUF1653-like_dom_sf"/>
</dbReference>
<evidence type="ECO:0000313" key="3">
    <source>
        <dbReference type="Proteomes" id="UP000003178"/>
    </source>
</evidence>